<organism evidence="3">
    <name type="scientific">marine sediment metagenome</name>
    <dbReference type="NCBI Taxonomy" id="412755"/>
    <lineage>
        <taxon>unclassified sequences</taxon>
        <taxon>metagenomes</taxon>
        <taxon>ecological metagenomes</taxon>
    </lineage>
</organism>
<gene>
    <name evidence="3" type="ORF">S12H4_21872</name>
</gene>
<evidence type="ECO:0000256" key="2">
    <source>
        <dbReference type="ARBA" id="ARBA00023134"/>
    </source>
</evidence>
<protein>
    <submittedName>
        <fullName evidence="3">Uncharacterized protein</fullName>
    </submittedName>
</protein>
<dbReference type="EMBL" id="BARW01011319">
    <property type="protein sequence ID" value="GAI86057.1"/>
    <property type="molecule type" value="Genomic_DNA"/>
</dbReference>
<keyword evidence="1" id="KW-0547">Nucleotide-binding</keyword>
<name>X1RZ65_9ZZZZ</name>
<reference evidence="3" key="1">
    <citation type="journal article" date="2014" name="Front. Microbiol.">
        <title>High frequency of phylogenetically diverse reductive dehalogenase-homologous genes in deep subseafloor sedimentary metagenomes.</title>
        <authorList>
            <person name="Kawai M."/>
            <person name="Futagami T."/>
            <person name="Toyoda A."/>
            <person name="Takaki Y."/>
            <person name="Nishi S."/>
            <person name="Hori S."/>
            <person name="Arai W."/>
            <person name="Tsubouchi T."/>
            <person name="Morono Y."/>
            <person name="Uchiyama I."/>
            <person name="Ito T."/>
            <person name="Fujiyama A."/>
            <person name="Inagaki F."/>
            <person name="Takami H."/>
        </authorList>
    </citation>
    <scope>NUCLEOTIDE SEQUENCE</scope>
    <source>
        <strain evidence="3">Expedition CK06-06</strain>
    </source>
</reference>
<dbReference type="InterPro" id="IPR037103">
    <property type="entry name" value="Tubulin/FtsZ-like_C"/>
</dbReference>
<sequence>MTAPPGEMTVDMIKQISSYLKNTVPEAIIRGGDYPRGKTLDITVILSDLINSRKIMDYFSKALRYTYLTKRRRGEIEHEHTGVEGNISDIPSLL</sequence>
<proteinExistence type="predicted"/>
<dbReference type="AlphaFoldDB" id="X1RZ65"/>
<evidence type="ECO:0000313" key="3">
    <source>
        <dbReference type="EMBL" id="GAI86057.1"/>
    </source>
</evidence>
<dbReference type="Gene3D" id="3.30.1330.20">
    <property type="entry name" value="Tubulin/FtsZ, C-terminal domain"/>
    <property type="match status" value="1"/>
</dbReference>
<dbReference type="GO" id="GO:0005525">
    <property type="term" value="F:GTP binding"/>
    <property type="evidence" value="ECO:0007669"/>
    <property type="project" value="UniProtKB-KW"/>
</dbReference>
<comment type="caution">
    <text evidence="3">The sequence shown here is derived from an EMBL/GenBank/DDBJ whole genome shotgun (WGS) entry which is preliminary data.</text>
</comment>
<accession>X1RZ65</accession>
<evidence type="ECO:0000256" key="1">
    <source>
        <dbReference type="ARBA" id="ARBA00022741"/>
    </source>
</evidence>
<keyword evidence="2" id="KW-0342">GTP-binding</keyword>